<feature type="compositionally biased region" description="Basic and acidic residues" evidence="5">
    <location>
        <begin position="103"/>
        <end position="112"/>
    </location>
</feature>
<keyword evidence="4" id="KW-0479">Metal-binding</keyword>
<dbReference type="GO" id="GO:0034067">
    <property type="term" value="P:protein localization to Golgi apparatus"/>
    <property type="evidence" value="ECO:0007669"/>
    <property type="project" value="TreeGrafter"/>
</dbReference>
<evidence type="ECO:0000256" key="4">
    <source>
        <dbReference type="PIRSR" id="PIRSR606689-2"/>
    </source>
</evidence>
<keyword evidence="4" id="KW-0460">Magnesium</keyword>
<proteinExistence type="predicted"/>
<dbReference type="InterPro" id="IPR027417">
    <property type="entry name" value="P-loop_NTPase"/>
</dbReference>
<evidence type="ECO:0000256" key="2">
    <source>
        <dbReference type="ARBA" id="ARBA00023134"/>
    </source>
</evidence>
<dbReference type="Gene3D" id="3.40.50.300">
    <property type="entry name" value="P-loop containing nucleotide triphosphate hydrolases"/>
    <property type="match status" value="3"/>
</dbReference>
<evidence type="ECO:0000256" key="5">
    <source>
        <dbReference type="SAM" id="MobiDB-lite"/>
    </source>
</evidence>
<sequence>MFTFAWGLYSALFTDRTYKVLIVGLESSGKTTLLEQVKCVYATSSSAASQGRLGVESSVMPTPAPVSVMKAKCIRPTVGLNMNRITHRTIPARLSASSRHGSLSHDKDDDVPSSRSTNSLSSSVPLSAFTPVTTRLMLWDVGGSMLKLWANYFASCHGVIFVVDSTIGTTAAAGASASAPLAAVAEVGEQAAASSGRSCVSSLDAENLSSTFSPDGIVTSLVSAPCAAAERAESPAPHQMEEKRRSVQRQAFARNAAVLRALFRHPLLTNAPLLILSNKADVVGHCPLAEVQEALGLVELALMHELYDRGSASGKSHSAATADDADEFFDPLPVSDHPRNGVDAAGTSGIGSKIMRLAEVSALDGSGVREAMDWLVFQMRDNAREVVENDK</sequence>
<feature type="compositionally biased region" description="Low complexity" evidence="5">
    <location>
        <begin position="113"/>
        <end position="123"/>
    </location>
</feature>
<dbReference type="GO" id="GO:0043001">
    <property type="term" value="P:Golgi to plasma membrane protein transport"/>
    <property type="evidence" value="ECO:0007669"/>
    <property type="project" value="TreeGrafter"/>
</dbReference>
<dbReference type="GO" id="GO:0006886">
    <property type="term" value="P:intracellular protein transport"/>
    <property type="evidence" value="ECO:0007669"/>
    <property type="project" value="TreeGrafter"/>
</dbReference>
<dbReference type="GeneID" id="40321259"/>
<dbReference type="Pfam" id="PF00025">
    <property type="entry name" value="Arf"/>
    <property type="match status" value="1"/>
</dbReference>
<feature type="binding site" evidence="3">
    <location>
        <begin position="24"/>
        <end position="31"/>
    </location>
    <ligand>
        <name>GTP</name>
        <dbReference type="ChEBI" id="CHEBI:37565"/>
    </ligand>
</feature>
<dbReference type="SUPFAM" id="SSF52540">
    <property type="entry name" value="P-loop containing nucleoside triphosphate hydrolases"/>
    <property type="match status" value="1"/>
</dbReference>
<evidence type="ECO:0000313" key="6">
    <source>
        <dbReference type="EMBL" id="RNF06172.1"/>
    </source>
</evidence>
<comment type="caution">
    <text evidence="6">The sequence shown here is derived from an EMBL/GenBank/DDBJ whole genome shotgun (WGS) entry which is preliminary data.</text>
</comment>
<dbReference type="OrthoDB" id="414781at2759"/>
<dbReference type="InterPro" id="IPR006689">
    <property type="entry name" value="Small_GTPase_ARF/SAR"/>
</dbReference>
<dbReference type="GO" id="GO:0005525">
    <property type="term" value="F:GTP binding"/>
    <property type="evidence" value="ECO:0007669"/>
    <property type="project" value="UniProtKB-KW"/>
</dbReference>
<dbReference type="Proteomes" id="UP000284403">
    <property type="component" value="Unassembled WGS sequence"/>
</dbReference>
<dbReference type="PANTHER" id="PTHR45909">
    <property type="entry name" value="ADP-RIBOSYLATION FACTOR-RELATED PROTEIN 1"/>
    <property type="match status" value="1"/>
</dbReference>
<protein>
    <submittedName>
        <fullName evidence="6">Arf/Sar family, other</fullName>
    </submittedName>
</protein>
<organism evidence="6 7">
    <name type="scientific">Trypanosoma conorhini</name>
    <dbReference type="NCBI Taxonomy" id="83891"/>
    <lineage>
        <taxon>Eukaryota</taxon>
        <taxon>Discoba</taxon>
        <taxon>Euglenozoa</taxon>
        <taxon>Kinetoplastea</taxon>
        <taxon>Metakinetoplastina</taxon>
        <taxon>Trypanosomatida</taxon>
        <taxon>Trypanosomatidae</taxon>
        <taxon>Trypanosoma</taxon>
    </lineage>
</organism>
<reference evidence="6 7" key="1">
    <citation type="journal article" date="2018" name="BMC Genomics">
        <title>Genomic comparison of Trypanosoma conorhini and Trypanosoma rangeli to Trypanosoma cruzi strains of high and low virulence.</title>
        <authorList>
            <person name="Bradwell K.R."/>
            <person name="Koparde V.N."/>
            <person name="Matveyev A.V."/>
            <person name="Serrano M.G."/>
            <person name="Alves J.M."/>
            <person name="Parikh H."/>
            <person name="Huang B."/>
            <person name="Lee V."/>
            <person name="Espinosa-Alvarez O."/>
            <person name="Ortiz P.A."/>
            <person name="Costa-Martins A.G."/>
            <person name="Teixeira M.M."/>
            <person name="Buck G.A."/>
        </authorList>
    </citation>
    <scope>NUCLEOTIDE SEQUENCE [LARGE SCALE GENOMIC DNA]</scope>
    <source>
        <strain evidence="6 7">025E</strain>
    </source>
</reference>
<name>A0A422NL00_9TRYP</name>
<dbReference type="GO" id="GO:0003924">
    <property type="term" value="F:GTPase activity"/>
    <property type="evidence" value="ECO:0007669"/>
    <property type="project" value="InterPro"/>
</dbReference>
<dbReference type="GO" id="GO:0005794">
    <property type="term" value="C:Golgi apparatus"/>
    <property type="evidence" value="ECO:0007669"/>
    <property type="project" value="TreeGrafter"/>
</dbReference>
<keyword evidence="2 3" id="KW-0342">GTP-binding</keyword>
<accession>A0A422NL00</accession>
<evidence type="ECO:0000256" key="3">
    <source>
        <dbReference type="PIRSR" id="PIRSR606689-1"/>
    </source>
</evidence>
<keyword evidence="7" id="KW-1185">Reference proteome</keyword>
<dbReference type="RefSeq" id="XP_029225402.1">
    <property type="nucleotide sequence ID" value="XM_029374510.1"/>
</dbReference>
<dbReference type="PROSITE" id="PS51417">
    <property type="entry name" value="ARF"/>
    <property type="match status" value="1"/>
</dbReference>
<dbReference type="PANTHER" id="PTHR45909:SF1">
    <property type="entry name" value="ADP-RIBOSYLATION FACTOR-RELATED PROTEIN 1"/>
    <property type="match status" value="1"/>
</dbReference>
<evidence type="ECO:0000313" key="7">
    <source>
        <dbReference type="Proteomes" id="UP000284403"/>
    </source>
</evidence>
<evidence type="ECO:0000256" key="1">
    <source>
        <dbReference type="ARBA" id="ARBA00022741"/>
    </source>
</evidence>
<feature type="region of interest" description="Disordered" evidence="5">
    <location>
        <begin position="96"/>
        <end position="123"/>
    </location>
</feature>
<dbReference type="GO" id="GO:0046872">
    <property type="term" value="F:metal ion binding"/>
    <property type="evidence" value="ECO:0007669"/>
    <property type="project" value="UniProtKB-KW"/>
</dbReference>
<dbReference type="InterPro" id="IPR024156">
    <property type="entry name" value="Small_GTPase_ARF"/>
</dbReference>
<keyword evidence="1 3" id="KW-0547">Nucleotide-binding</keyword>
<gene>
    <name evidence="6" type="ORF">Tco025E_07648</name>
</gene>
<feature type="binding site" evidence="4">
    <location>
        <position position="31"/>
    </location>
    <ligand>
        <name>Mg(2+)</name>
        <dbReference type="ChEBI" id="CHEBI:18420"/>
    </ligand>
</feature>
<dbReference type="AlphaFoldDB" id="A0A422NL00"/>
<dbReference type="EMBL" id="MKKU01000608">
    <property type="protein sequence ID" value="RNF06172.1"/>
    <property type="molecule type" value="Genomic_DNA"/>
</dbReference>